<reference evidence="3 4" key="1">
    <citation type="journal article" date="2024" name="bioRxiv">
        <title>A reference genome for Trichogramma kaykai: A tiny desert-dwelling parasitoid wasp with competing sex-ratio distorters.</title>
        <authorList>
            <person name="Culotta J."/>
            <person name="Lindsey A.R."/>
        </authorList>
    </citation>
    <scope>NUCLEOTIDE SEQUENCE [LARGE SCALE GENOMIC DNA]</scope>
    <source>
        <strain evidence="3 4">KSX58</strain>
    </source>
</reference>
<name>A0ABD2WT28_9HYME</name>
<evidence type="ECO:0000313" key="4">
    <source>
        <dbReference type="Proteomes" id="UP001627154"/>
    </source>
</evidence>
<protein>
    <submittedName>
        <fullName evidence="3">Uncharacterized protein</fullName>
    </submittedName>
</protein>
<evidence type="ECO:0000256" key="2">
    <source>
        <dbReference type="SAM" id="Phobius"/>
    </source>
</evidence>
<organism evidence="3 4">
    <name type="scientific">Trichogramma kaykai</name>
    <dbReference type="NCBI Taxonomy" id="54128"/>
    <lineage>
        <taxon>Eukaryota</taxon>
        <taxon>Metazoa</taxon>
        <taxon>Ecdysozoa</taxon>
        <taxon>Arthropoda</taxon>
        <taxon>Hexapoda</taxon>
        <taxon>Insecta</taxon>
        <taxon>Pterygota</taxon>
        <taxon>Neoptera</taxon>
        <taxon>Endopterygota</taxon>
        <taxon>Hymenoptera</taxon>
        <taxon>Apocrita</taxon>
        <taxon>Proctotrupomorpha</taxon>
        <taxon>Chalcidoidea</taxon>
        <taxon>Trichogrammatidae</taxon>
        <taxon>Trichogramma</taxon>
    </lineage>
</organism>
<feature type="transmembrane region" description="Helical" evidence="2">
    <location>
        <begin position="260"/>
        <end position="281"/>
    </location>
</feature>
<dbReference type="Proteomes" id="UP001627154">
    <property type="component" value="Unassembled WGS sequence"/>
</dbReference>
<feature type="compositionally biased region" description="Acidic residues" evidence="1">
    <location>
        <begin position="22"/>
        <end position="32"/>
    </location>
</feature>
<keyword evidence="2" id="KW-0472">Membrane</keyword>
<keyword evidence="4" id="KW-1185">Reference proteome</keyword>
<evidence type="ECO:0000256" key="1">
    <source>
        <dbReference type="SAM" id="MobiDB-lite"/>
    </source>
</evidence>
<dbReference type="AlphaFoldDB" id="A0ABD2WT28"/>
<accession>A0ABD2WT28</accession>
<comment type="caution">
    <text evidence="3">The sequence shown here is derived from an EMBL/GenBank/DDBJ whole genome shotgun (WGS) entry which is preliminary data.</text>
</comment>
<evidence type="ECO:0000313" key="3">
    <source>
        <dbReference type="EMBL" id="KAL3396004.1"/>
    </source>
</evidence>
<gene>
    <name evidence="3" type="ORF">TKK_009878</name>
</gene>
<dbReference type="EMBL" id="JBJJXI010000074">
    <property type="protein sequence ID" value="KAL3396004.1"/>
    <property type="molecule type" value="Genomic_DNA"/>
</dbReference>
<keyword evidence="2" id="KW-1133">Transmembrane helix</keyword>
<feature type="region of interest" description="Disordered" evidence="1">
    <location>
        <begin position="1"/>
        <end position="196"/>
    </location>
</feature>
<proteinExistence type="predicted"/>
<keyword evidence="2" id="KW-0812">Transmembrane</keyword>
<sequence>MASRDRKTSSDQIDPNNRVEGDQSDDETPANDEESRSPPAARAHVNEAFESDEPQPSDPAPTSEGDGQHQEAGPSWRRSLIDEAGNVSVLTQRRGSNPEALQSRAANSAPPRQIQPAEEPERRFQPAEGSPRRFQPTNEPPRRFQPANEPPIRFQPAEQPSRQEADWKSPPPDYELAQRYDVHPPSYDSWEARQMDPRPVRAPDYQQRARDILVDLAAAARPTTPPPQRPARPSGRELELFPTMGVRRSVSNTGKRGSRFLLGLGLLALIVLLIAAGYVLFSSRASTDMISPAEHDFDISREFTTTTTTTVWPW</sequence>